<name>A0A0F9DTU3_9ZZZZ</name>
<sequence length="90" mass="9858">RVGDKIMDRRKALVSIVAVLPVGLAAFEVSNKNSDHIDLEEGTAIAAVRHNDKTFALGFRLTPNDPHANTLQSKWLGQALSHTITLEVEK</sequence>
<dbReference type="EMBL" id="LAZR01037850">
    <property type="protein sequence ID" value="KKL21111.1"/>
    <property type="molecule type" value="Genomic_DNA"/>
</dbReference>
<dbReference type="AlphaFoldDB" id="A0A0F9DTU3"/>
<accession>A0A0F9DTU3</accession>
<proteinExistence type="predicted"/>
<reference evidence="1" key="1">
    <citation type="journal article" date="2015" name="Nature">
        <title>Complex archaea that bridge the gap between prokaryotes and eukaryotes.</title>
        <authorList>
            <person name="Spang A."/>
            <person name="Saw J.H."/>
            <person name="Jorgensen S.L."/>
            <person name="Zaremba-Niedzwiedzka K."/>
            <person name="Martijn J."/>
            <person name="Lind A.E."/>
            <person name="van Eijk R."/>
            <person name="Schleper C."/>
            <person name="Guy L."/>
            <person name="Ettema T.J."/>
        </authorList>
    </citation>
    <scope>NUCLEOTIDE SEQUENCE</scope>
</reference>
<organism evidence="1">
    <name type="scientific">marine sediment metagenome</name>
    <dbReference type="NCBI Taxonomy" id="412755"/>
    <lineage>
        <taxon>unclassified sequences</taxon>
        <taxon>metagenomes</taxon>
        <taxon>ecological metagenomes</taxon>
    </lineage>
</organism>
<protein>
    <submittedName>
        <fullName evidence="1">Uncharacterized protein</fullName>
    </submittedName>
</protein>
<feature type="non-terminal residue" evidence="1">
    <location>
        <position position="1"/>
    </location>
</feature>
<comment type="caution">
    <text evidence="1">The sequence shown here is derived from an EMBL/GenBank/DDBJ whole genome shotgun (WGS) entry which is preliminary data.</text>
</comment>
<gene>
    <name evidence="1" type="ORF">LCGC14_2448690</name>
</gene>
<evidence type="ECO:0000313" key="1">
    <source>
        <dbReference type="EMBL" id="KKL21111.1"/>
    </source>
</evidence>